<evidence type="ECO:0000256" key="1">
    <source>
        <dbReference type="ARBA" id="ARBA00009156"/>
    </source>
</evidence>
<evidence type="ECO:0000313" key="8">
    <source>
        <dbReference type="Proteomes" id="UP001651690"/>
    </source>
</evidence>
<dbReference type="Proteomes" id="UP001651690">
    <property type="component" value="Unassembled WGS sequence"/>
</dbReference>
<keyword evidence="8" id="KW-1185">Reference proteome</keyword>
<dbReference type="InterPro" id="IPR018485">
    <property type="entry name" value="FGGY_C"/>
</dbReference>
<comment type="similarity">
    <text evidence="1 4">Belongs to the FGGY kinase family.</text>
</comment>
<dbReference type="PIRSF" id="PIRSF000538">
    <property type="entry name" value="GlpK"/>
    <property type="match status" value="1"/>
</dbReference>
<evidence type="ECO:0000256" key="4">
    <source>
        <dbReference type="RuleBase" id="RU003733"/>
    </source>
</evidence>
<evidence type="ECO:0000256" key="3">
    <source>
        <dbReference type="ARBA" id="ARBA00022777"/>
    </source>
</evidence>
<evidence type="ECO:0000313" key="7">
    <source>
        <dbReference type="EMBL" id="MCP9271322.1"/>
    </source>
</evidence>
<dbReference type="InterPro" id="IPR043129">
    <property type="entry name" value="ATPase_NBD"/>
</dbReference>
<comment type="caution">
    <text evidence="7">The sequence shown here is derived from an EMBL/GenBank/DDBJ whole genome shotgun (WGS) entry which is preliminary data.</text>
</comment>
<organism evidence="7 8">
    <name type="scientific">Mycolicibacterium arenosum</name>
    <dbReference type="NCBI Taxonomy" id="2952157"/>
    <lineage>
        <taxon>Bacteria</taxon>
        <taxon>Bacillati</taxon>
        <taxon>Actinomycetota</taxon>
        <taxon>Actinomycetes</taxon>
        <taxon>Mycobacteriales</taxon>
        <taxon>Mycobacteriaceae</taxon>
        <taxon>Mycolicibacterium</taxon>
    </lineage>
</organism>
<gene>
    <name evidence="7" type="ORF">NM203_03880</name>
</gene>
<name>A0ABT1LYN2_9MYCO</name>
<dbReference type="InterPro" id="IPR000577">
    <property type="entry name" value="Carb_kinase_FGGY"/>
</dbReference>
<dbReference type="InterPro" id="IPR018484">
    <property type="entry name" value="FGGY_N"/>
</dbReference>
<dbReference type="InterPro" id="IPR050406">
    <property type="entry name" value="FGGY_Carb_Kinase"/>
</dbReference>
<evidence type="ECO:0000259" key="6">
    <source>
        <dbReference type="Pfam" id="PF02782"/>
    </source>
</evidence>
<dbReference type="PANTHER" id="PTHR43095">
    <property type="entry name" value="SUGAR KINASE"/>
    <property type="match status" value="1"/>
</dbReference>
<sequence>MSSHVLAFDVGTSGVKVVVVDTAGGLVDSAYRAYGLLMVGDAGVEQDLDLIIAAALDAARELVDRAAVTISGISVTAQMFNVVPVDHAGRPLGPMISWLDQRGEVAAATLAKVLPPAEQFHRLHAVVSGKDIVPKILWLRDERPDVYTAAAKLLDCKEAVVMHLTGVAVTDHAGASAYRLFDQSTRDWDEVACLLTGVDPAKLPTVRAATEVAGHLLPDVADRLGLSADVAVYVGVGDVPASQLGSGAVDPGDLHVSLGTAVYFGLAMSEPRPDPRQRLGVLAHADPDQWILWLEIATGGAALAWAVRMLGLDRPGPVDYGRIEQLVRDSADDMDGLLFAPWLSGERVPVFDDSARAAFVGLGLHHGPGHVLRAVMEGVAFQMRWALEYAIDYGQDVNRIRAVGGGTMGSEWTQIITDILERPLETVDQPQDAAAVGGAACALVGSGAQPDYAFLTARAAVARTYRPDTSRALEYSERYAHYRRLYDALYPVYHPTTGGEE</sequence>
<dbReference type="PANTHER" id="PTHR43095:SF2">
    <property type="entry name" value="GLUCONOKINASE"/>
    <property type="match status" value="1"/>
</dbReference>
<dbReference type="PROSITE" id="PS00445">
    <property type="entry name" value="FGGY_KINASES_2"/>
    <property type="match status" value="1"/>
</dbReference>
<dbReference type="Gene3D" id="3.30.420.40">
    <property type="match status" value="2"/>
</dbReference>
<feature type="domain" description="Carbohydrate kinase FGGY N-terminal" evidence="5">
    <location>
        <begin position="5"/>
        <end position="245"/>
    </location>
</feature>
<dbReference type="InterPro" id="IPR018483">
    <property type="entry name" value="Carb_kinase_FGGY_CS"/>
</dbReference>
<reference evidence="7 8" key="1">
    <citation type="submission" date="2022-06" db="EMBL/GenBank/DDBJ databases">
        <title>Mycolicibacterium sp. CAU 1645 isolated from seawater.</title>
        <authorList>
            <person name="Kim W."/>
        </authorList>
    </citation>
    <scope>NUCLEOTIDE SEQUENCE [LARGE SCALE GENOMIC DNA]</scope>
    <source>
        <strain evidence="7 8">CAU 1645</strain>
    </source>
</reference>
<dbReference type="Pfam" id="PF02782">
    <property type="entry name" value="FGGY_C"/>
    <property type="match status" value="1"/>
</dbReference>
<dbReference type="EMBL" id="JANDBD010000002">
    <property type="protein sequence ID" value="MCP9271322.1"/>
    <property type="molecule type" value="Genomic_DNA"/>
</dbReference>
<proteinExistence type="inferred from homology"/>
<evidence type="ECO:0000259" key="5">
    <source>
        <dbReference type="Pfam" id="PF00370"/>
    </source>
</evidence>
<dbReference type="Pfam" id="PF00370">
    <property type="entry name" value="FGGY_N"/>
    <property type="match status" value="1"/>
</dbReference>
<evidence type="ECO:0000256" key="2">
    <source>
        <dbReference type="ARBA" id="ARBA00022679"/>
    </source>
</evidence>
<keyword evidence="2 4" id="KW-0808">Transferase</keyword>
<keyword evidence="3 4" id="KW-0418">Kinase</keyword>
<feature type="domain" description="Carbohydrate kinase FGGY C-terminal" evidence="6">
    <location>
        <begin position="256"/>
        <end position="444"/>
    </location>
</feature>
<dbReference type="SUPFAM" id="SSF53067">
    <property type="entry name" value="Actin-like ATPase domain"/>
    <property type="match status" value="2"/>
</dbReference>
<dbReference type="CDD" id="cd07805">
    <property type="entry name" value="ASKHA_NBD_FGGY_CvXK-like"/>
    <property type="match status" value="1"/>
</dbReference>
<protein>
    <submittedName>
        <fullName evidence="7">FGGY family carbohydrate kinase</fullName>
    </submittedName>
</protein>
<accession>A0ABT1LYN2</accession>
<dbReference type="GO" id="GO:0016301">
    <property type="term" value="F:kinase activity"/>
    <property type="evidence" value="ECO:0007669"/>
    <property type="project" value="UniProtKB-KW"/>
</dbReference>
<dbReference type="RefSeq" id="WP_255058363.1">
    <property type="nucleotide sequence ID" value="NZ_JANDBD010000002.1"/>
</dbReference>